<accession>E2BK60</accession>
<keyword evidence="3" id="KW-1185">Reference proteome</keyword>
<reference evidence="2 3" key="1">
    <citation type="journal article" date="2010" name="Science">
        <title>Genomic comparison of the ants Camponotus floridanus and Harpegnathos saltator.</title>
        <authorList>
            <person name="Bonasio R."/>
            <person name="Zhang G."/>
            <person name="Ye C."/>
            <person name="Mutti N.S."/>
            <person name="Fang X."/>
            <person name="Qin N."/>
            <person name="Donahue G."/>
            <person name="Yang P."/>
            <person name="Li Q."/>
            <person name="Li C."/>
            <person name="Zhang P."/>
            <person name="Huang Z."/>
            <person name="Berger S.L."/>
            <person name="Reinberg D."/>
            <person name="Wang J."/>
            <person name="Liebig J."/>
        </authorList>
    </citation>
    <scope>NUCLEOTIDE SEQUENCE [LARGE SCALE GENOMIC DNA]</scope>
    <source>
        <strain evidence="2 3">R22 G/1</strain>
    </source>
</reference>
<feature type="region of interest" description="Disordered" evidence="1">
    <location>
        <begin position="1"/>
        <end position="25"/>
    </location>
</feature>
<dbReference type="Proteomes" id="UP000008237">
    <property type="component" value="Unassembled WGS sequence"/>
</dbReference>
<evidence type="ECO:0000256" key="1">
    <source>
        <dbReference type="SAM" id="MobiDB-lite"/>
    </source>
</evidence>
<sequence length="71" mass="8173">MNTPALNGNERTQNRQESSDQQPSSIAEAMVLDTEAAVIANFEFLGHTDMTWKRKMEMKFMMQIQIPNQIK</sequence>
<dbReference type="EMBL" id="GL448743">
    <property type="protein sequence ID" value="EFN83920.1"/>
    <property type="molecule type" value="Genomic_DNA"/>
</dbReference>
<proteinExistence type="predicted"/>
<evidence type="ECO:0000313" key="2">
    <source>
        <dbReference type="EMBL" id="EFN83920.1"/>
    </source>
</evidence>
<feature type="compositionally biased region" description="Polar residues" evidence="1">
    <location>
        <begin position="1"/>
        <end position="11"/>
    </location>
</feature>
<dbReference type="InParanoid" id="E2BK60"/>
<dbReference type="OrthoDB" id="727118at2759"/>
<organism evidence="3">
    <name type="scientific">Harpegnathos saltator</name>
    <name type="common">Jerdon's jumping ant</name>
    <dbReference type="NCBI Taxonomy" id="610380"/>
    <lineage>
        <taxon>Eukaryota</taxon>
        <taxon>Metazoa</taxon>
        <taxon>Ecdysozoa</taxon>
        <taxon>Arthropoda</taxon>
        <taxon>Hexapoda</taxon>
        <taxon>Insecta</taxon>
        <taxon>Pterygota</taxon>
        <taxon>Neoptera</taxon>
        <taxon>Endopterygota</taxon>
        <taxon>Hymenoptera</taxon>
        <taxon>Apocrita</taxon>
        <taxon>Aculeata</taxon>
        <taxon>Formicoidea</taxon>
        <taxon>Formicidae</taxon>
        <taxon>Ponerinae</taxon>
        <taxon>Ponerini</taxon>
        <taxon>Harpegnathos</taxon>
    </lineage>
</organism>
<protein>
    <submittedName>
        <fullName evidence="2">Uncharacterized protein</fullName>
    </submittedName>
</protein>
<dbReference type="AlphaFoldDB" id="E2BK60"/>
<gene>
    <name evidence="2" type="ORF">EAI_13373</name>
</gene>
<evidence type="ECO:0000313" key="3">
    <source>
        <dbReference type="Proteomes" id="UP000008237"/>
    </source>
</evidence>
<name>E2BK60_HARSA</name>